<keyword evidence="2" id="KW-1185">Reference proteome</keyword>
<name>A0A939K3P7_9BACT</name>
<dbReference type="InterPro" id="IPR025667">
    <property type="entry name" value="SprB_repeat"/>
</dbReference>
<organism evidence="1 2">
    <name type="scientific">Fibrella aquatilis</name>
    <dbReference type="NCBI Taxonomy" id="2817059"/>
    <lineage>
        <taxon>Bacteria</taxon>
        <taxon>Pseudomonadati</taxon>
        <taxon>Bacteroidota</taxon>
        <taxon>Cytophagia</taxon>
        <taxon>Cytophagales</taxon>
        <taxon>Spirosomataceae</taxon>
        <taxon>Fibrella</taxon>
    </lineage>
</organism>
<accession>A0A939K3P7</accession>
<dbReference type="Pfam" id="PF13573">
    <property type="entry name" value="SprB"/>
    <property type="match status" value="41"/>
</dbReference>
<dbReference type="InterPro" id="IPR013783">
    <property type="entry name" value="Ig-like_fold"/>
</dbReference>
<protein>
    <recommendedName>
        <fullName evidence="3">Gliding motility-associated C-terminal domain-containing protein</fullName>
    </recommendedName>
</protein>
<evidence type="ECO:0008006" key="3">
    <source>
        <dbReference type="Google" id="ProtNLM"/>
    </source>
</evidence>
<evidence type="ECO:0000313" key="1">
    <source>
        <dbReference type="EMBL" id="MBO0934570.1"/>
    </source>
</evidence>
<dbReference type="Proteomes" id="UP000664795">
    <property type="component" value="Unassembled WGS sequence"/>
</dbReference>
<evidence type="ECO:0000313" key="2">
    <source>
        <dbReference type="Proteomes" id="UP000664795"/>
    </source>
</evidence>
<dbReference type="Gene3D" id="2.60.40.10">
    <property type="entry name" value="Immunoglobulins"/>
    <property type="match status" value="2"/>
</dbReference>
<comment type="caution">
    <text evidence="1">The sequence shown here is derived from an EMBL/GenBank/DDBJ whole genome shotgun (WGS) entry which is preliminary data.</text>
</comment>
<proteinExistence type="predicted"/>
<reference evidence="1 2" key="1">
    <citation type="submission" date="2021-03" db="EMBL/GenBank/DDBJ databases">
        <title>Fibrella sp. HMF5036 genome sequencing and assembly.</title>
        <authorList>
            <person name="Kang H."/>
            <person name="Kim H."/>
            <person name="Bae S."/>
            <person name="Joh K."/>
        </authorList>
    </citation>
    <scope>NUCLEOTIDE SEQUENCE [LARGE SCALE GENOMIC DNA]</scope>
    <source>
        <strain evidence="1 2">HMF5036</strain>
    </source>
</reference>
<dbReference type="Gene3D" id="2.60.40.740">
    <property type="match status" value="27"/>
</dbReference>
<dbReference type="EMBL" id="JAFMYU010000033">
    <property type="protein sequence ID" value="MBO0934570.1"/>
    <property type="molecule type" value="Genomic_DNA"/>
</dbReference>
<gene>
    <name evidence="1" type="ORF">J2I48_26400</name>
</gene>
<dbReference type="RefSeq" id="WP_207338534.1">
    <property type="nucleotide sequence ID" value="NZ_JAFMYU010000033.1"/>
</dbReference>
<sequence>MLFRPLHNRLFYLFLQVWLGLGAAVGVFIPQSMQAQAVEICNNGIDDDGDKLVDCQDPDCPECVRFQSCVQPNTCYMPPIWGIPNSTGSLVYGSQDLVLSTSAPFTTVTIRSADGSYTKTVAVTSSGSTIVSLPLSVVMSDQPNTKQTDKGLIITSGDPVQVTYRQTAGNNQDIIPLKCRAALGYAFYAGSQTRLGGNNVASERHFASVMATLDGTVVTFNSPIDLEGRPANVPFSVTLNAGQTYMVTSKVINNGASTENKSMAGTLITSDPDHPIVVNSGSQHTVQPYSGNRDAGMDQLVPARTVGTDYVAVHSLNTTANSDYVFVEAIENNTTVTISGPTTTAGTSSVLSTTVLQAGQVFTYNLPNSAQNRAFYIKTSRKAYAYHVSSYAANEFGMGLLPTINPCNGSKRIEFYRTSGSSNDQAIVTIPSSGTPSLTFRGQPFSVYGTVIDQITINGVPHSIISFPNGSIAAAGNVNTLTSTERFHVGVVSNTGGAATGNYGYYSNYEARVDVINPNTSQPDDFYTVAEVTVGSPVNYCLTLTSCGTTNTIKSIIPGKYTQSATFNNVQCITYTMSTTAPICARDTIRVIVQNELGREGQVCLEYVNKNNDLIVNVIPNNPFICQPTGATSLTIIPTSSVSTFQYQWITPDKQVLTTQVIQATLPGRYLISVQDGKNCIDTTSIVLNPDTPTLKFTGSSAGSLSYCTGTSVPYTLSATAGTYAWSVTNGTIVSGGTPNSQTATVLWGPSAGTGTLKATVTSANGCTATVTQTVTILPAPVLSLSVQNALCFGGSTGRVDLTAGSGTTPYTYKWNQSATTEDLTNVAAGVYSVTVTDRGGCSTVGTTTVGQPTALSLAATVMNVGCNGRTTGAADLTVTGGTAPYGYVWNSTSTVGIATTEDLTGVAAGSYTVVVTDKNGCVSNLPVVINQAPAIALAISGQNVACFGGTTGAVSLTPTGGTGVFTYRWNTGAQTQSLASLPAGTYSVTVTDANNCTATSQVTLQQPPALSLGTTRSNPTCFGSSNGSIDLTVSGGTLSYTYRWTGGATTEDLTGQAAGVYAVTVTDGNSCTALTSLTLTQPTALSLTPTQQNVGCFGGNTGSISLAVSGGTGSYRYLWNGPVGNGSTASNLNGLTAGVYSVTVADANNCTQVQAFTITQATALSVSGVVQNVACNGSNSGGINLTVAGGTAPFRYAWTGPVSSGATTQNLSNLVAGKYTVTVTDANTCVASQSFTVTQPAPIVPNLTGQNITCFGGNTGTANLAPVGGTGTFTYRWAGPTSNNATTQNLTGLTAGTYSVTLTDANNCTATAAILLTQPTAISLSASTQNPGCAGGSNGSIDLTMAGGTPSGSNTYTYVWNTGAQTQSLASLPAGTYSVTVTDGNGCKATASYTLTQPTALSLATTAQNPACFGTATGAISTTATGGTSTYSYRWSGPSGNGAISPTLTNLLAGVYSVTLTDAQSCTLVRSLTLTNPPALSVTTTVQNPACFGANTGSVNSLPTGGTAGLASQPYTYLWSNGATTQNLTSVLAGTYTVTVTDAQGCSRIATATLTNPPALSLAISIQNAACNGAATGSIDLTPTGGTGALSYKWTSGSTTQDLTGIVAGIYSVTVTDANGCTATTQATIQEPSSLTLTPSPRPVSCFGGSNGQIGLTVQGGTAGLASQSYSYLWSNAASSSALSGLSAGIYSVSVTDGNGCRSIVSATVLQPSALSLAAGVTNIACAGGQTGSINTTPSGGIVPYRFSWSDGSTTEDIIGLSSGTYSLTVTDANACSITLSRSLTQPTGIAATASFTNVSCNGGANGRIDLTPSGGVLPYTYLWSTGAVTQDISGLSSNTYVVTITDANGCSFNYAVPIIQPRPLTVQPDPSDVLCNGQTASIVTDTRGGTQPYSYLWSNGATTASVRNLPGEAINGITYSLTVTDGNGCTATTSATIKEPPPFGIAAVVTPVACNAGSTGKIVLNVEGATPPYAFTIKNPANATVSNTSVVSGLSAGVYSATIVDVFNCIQTVAITVQEPPVITLSTALTHISCYGNLDGAISLTATGGRQPFAYAWSDGGTTDNRPGLPAGSFSVVVTDANACTVTTAVSLTQPPLLSLGGSFTNVACFGVTNGQATVTPAGGTLPYTYIWAGPTSNGAITQTVSSLVAGTYSVTVTDGHGCSDEIRFVISQPTALSAQLLTENLTCQGNATGQIDLLPAGGISPYVFNWSNNLTTQNLASLQAGPYSVTIADANGCSLVKSVTLTEPDLLTLTGATVPVACFGRATGQISLTVSGGTGTRAYRWSDGTTSQNRTSLVAGVYSVTVTDANQCAAGQSFTISEPTPLTSTISSQSIACFGSTTGSINLTVAGGTLPYSYTWADGVTSPNRTGLAAGSYLVLITDGNGCQTSNGATLSQPTALQLALTPMPAACFGSSTGGITTSIQGGTPAYSFAWNTGATSQNLTAIPTGTYTLTVTDGNACTVTKQTTVTQPTALSVSGIPTNILCFSGTNGAINLTLAGGTSPYSYTWSNGNGGPGATSQDISSLAAGIYSVTVADANGCSNVQTFTLTQPTAVPVVVSGTNIACFGGTDGTASLTASGGVGPYTYHWNTGDIALTINALPAGAYSVTATDANGCAAQNSLTLTQPAALTGQIAGVDPGCFGGLTGTISTTILDGTGPYSYTWTDAPINTPGRTNLAIGTYTVNVTDANGCRFNLTQTLSQPTPVALSLSTLPARCNGATDGQVSATATGGTPGSGGAYTYVWSTGAQTQTLSAVPTGSYAVTATDGNGCTASATATVGQPSSLSVAGTTENILCFNGLNGKISLEATGGSLPYSYAWSHSASTSATQSGLGAGVYSATVTDGNGCQVFQSFTLTQPPVLTLVTTAQTIACFGGANGAISVSATGGAPAVGSSPYAYGWADGSQTPNRTGLIAGTYAVTATDANQCTTSQSFTLTQPTALSATASSTDAGCFAAANGTISLTVAGGIGPYSYTWADGPTVSDRSSLTAGSYLVSISDANGCKTGLSRTINQPDLLRLSLGSAAVSCFGGNDGSLTAVVTGGTQPYTYAWIVPGVETQNLASLQAGVYSVTVTDAQGCSDVRSETVTQPSALSINALATAATCAGAADGTVSVTATGGTPAYSFVWSNAITTAAQTSLVAGVYSVTGTDGNGCSLATSVTVTEPLRLTVTIATQNNRCEGDRTGRAEATVSGGTGPYSYTWIANGGAVVGTTNVLDNAMAGVYSLITTDSQTCREVTSVTLTEPTRLAALTSLTHVDCFGNSTGAISTTLSGGTPPYAFAWTINGGTPLPATPTQTNLMAGTYLLRINDANNCQVDLTIGIGQPDALSLVESVTPVRCFSGTDGIISLTALGGAAPFQYIWRNANGALVASTSVASGLTAGLYSVTLTDANRCTLLQSYSVSEPTGLTLTGTTTAVNCFAGTDGAVSLTTSGGTQPYSYSWSTGTSTSGITGLSTGVYGVTVTDGNACSVIQSFTVNQPTALSVASLVTAVSCFSGTDGAVSLTATGGTAPYSYSWSTGVFTSALNGLSAGVYSVTLTDANACQRVDSYTISQPTALSLTAVVRPVSCNGGNGGAVSLTVLGGTTPYSYSWSTGASTSVVTGLVAGVYSATVADANGCSLTESFTVNQPTALSLTGETTAVRCYAGTDGGASVLATGGTLPYTYSWSTGASMSAIIDLSSGTYSVTVTDANACSAVLSLTVNQPTALSLLSAQTNVNCAGGADGSISLTVSGGTSATGTAPYTYVWASATTSFSAATQTVAGLKTGAYSVTVTDSNGCLLIDRFVIDQPEPLTVSALPTSVSCTGQPATVTTEVRGGTGPYSYSWSNGTTNATVVSLTAGAYSLTVTDANGCTATTPVSVSQPPPFGINAVVNPVICNGAATGSIDITVEGATPGAPAQPYGYNWTGPMGNGATTQDLSNLPAGIYSLTVTDANNCREVVQFTLTQSAALTLAGVAIAPNCAGPTPRPDGQLVLTTFDPTWRFTISEGSSFTTVINDPVKLPVVPPNGLLVNTLQSPVTAAGQPYTVRIFTVDGCTKDLTLTLLPANCTCKPDICAPFVIRKTR</sequence>